<accession>A0A7Z0ES59</accession>
<dbReference type="RefSeq" id="WP_376769771.1">
    <property type="nucleotide sequence ID" value="NZ_JACCFS010000001.1"/>
</dbReference>
<dbReference type="Proteomes" id="UP000572051">
    <property type="component" value="Unassembled WGS sequence"/>
</dbReference>
<reference evidence="3 4" key="1">
    <citation type="submission" date="2020-07" db="EMBL/GenBank/DDBJ databases">
        <title>Sequencing the genomes of 1000 actinobacteria strains.</title>
        <authorList>
            <person name="Klenk H.-P."/>
        </authorList>
    </citation>
    <scope>NUCLEOTIDE SEQUENCE [LARGE SCALE GENOMIC DNA]</scope>
    <source>
        <strain evidence="3 4">DSM 44442</strain>
    </source>
</reference>
<dbReference type="EMBL" id="JACCFS010000001">
    <property type="protein sequence ID" value="NYJ37149.1"/>
    <property type="molecule type" value="Genomic_DNA"/>
</dbReference>
<sequence length="207" mass="22655">MPLITRSRAALGTLAASAVAAALVLSPAPAAADHEDTPTVRELLERCGESTDLCEFHPSGPPEYFQNTAEQVGAPVYNCTDHEQLSQVSWSKTTGESNSVNLSMTATFGAIFKQSFTVSYGHEWSSEHTQTQRTQITAQPGEVATVYYGPRMQRVHGTYELHFGSRQWGHYIWYAPFTAEGPADDQGSTVTQSTRQMTDQERAAFCG</sequence>
<evidence type="ECO:0000256" key="2">
    <source>
        <dbReference type="SAM" id="SignalP"/>
    </source>
</evidence>
<feature type="region of interest" description="Disordered" evidence="1">
    <location>
        <begin position="183"/>
        <end position="207"/>
    </location>
</feature>
<name>A0A7Z0ES59_9ACTN</name>
<comment type="caution">
    <text evidence="3">The sequence shown here is derived from an EMBL/GenBank/DDBJ whole genome shotgun (WGS) entry which is preliminary data.</text>
</comment>
<feature type="signal peptide" evidence="2">
    <location>
        <begin position="1"/>
        <end position="32"/>
    </location>
</feature>
<keyword evidence="2" id="KW-0732">Signal</keyword>
<feature type="chain" id="PRO_5030872904" evidence="2">
    <location>
        <begin position="33"/>
        <end position="207"/>
    </location>
</feature>
<organism evidence="3 4">
    <name type="scientific">Nocardiopsis aegyptia</name>
    <dbReference type="NCBI Taxonomy" id="220378"/>
    <lineage>
        <taxon>Bacteria</taxon>
        <taxon>Bacillati</taxon>
        <taxon>Actinomycetota</taxon>
        <taxon>Actinomycetes</taxon>
        <taxon>Streptosporangiales</taxon>
        <taxon>Nocardiopsidaceae</taxon>
        <taxon>Nocardiopsis</taxon>
    </lineage>
</organism>
<evidence type="ECO:0000313" key="3">
    <source>
        <dbReference type="EMBL" id="NYJ37149.1"/>
    </source>
</evidence>
<proteinExistence type="predicted"/>
<feature type="compositionally biased region" description="Basic and acidic residues" evidence="1">
    <location>
        <begin position="198"/>
        <end position="207"/>
    </location>
</feature>
<gene>
    <name evidence="3" type="ORF">HNR10_005030</name>
</gene>
<dbReference type="AlphaFoldDB" id="A0A7Z0ES59"/>
<protein>
    <submittedName>
        <fullName evidence="3">Uncharacterized protein</fullName>
    </submittedName>
</protein>
<evidence type="ECO:0000256" key="1">
    <source>
        <dbReference type="SAM" id="MobiDB-lite"/>
    </source>
</evidence>
<keyword evidence="4" id="KW-1185">Reference proteome</keyword>
<evidence type="ECO:0000313" key="4">
    <source>
        <dbReference type="Proteomes" id="UP000572051"/>
    </source>
</evidence>
<feature type="compositionally biased region" description="Polar residues" evidence="1">
    <location>
        <begin position="186"/>
        <end position="197"/>
    </location>
</feature>